<protein>
    <submittedName>
        <fullName evidence="2">BAG family molecular chaperone regulator 3-like</fullName>
    </submittedName>
</protein>
<evidence type="ECO:0000259" key="1">
    <source>
        <dbReference type="PROSITE" id="PS50053"/>
    </source>
</evidence>
<dbReference type="InterPro" id="IPR000626">
    <property type="entry name" value="Ubiquitin-like_dom"/>
</dbReference>
<comment type="caution">
    <text evidence="2">The sequence shown here is derived from an EMBL/GenBank/DDBJ whole genome shotgun (WGS) entry which is preliminary data.</text>
</comment>
<dbReference type="Proteomes" id="UP001567538">
    <property type="component" value="Unassembled WGS sequence"/>
</dbReference>
<keyword evidence="3" id="KW-1185">Reference proteome</keyword>
<evidence type="ECO:0000313" key="3">
    <source>
        <dbReference type="Proteomes" id="UP001567538"/>
    </source>
</evidence>
<dbReference type="SUPFAM" id="SSF54236">
    <property type="entry name" value="Ubiquitin-like"/>
    <property type="match status" value="1"/>
</dbReference>
<dbReference type="InterPro" id="IPR029071">
    <property type="entry name" value="Ubiquitin-like_domsf"/>
</dbReference>
<name>A0ABD1FXF2_SALDI</name>
<dbReference type="EMBL" id="JBEAFC010000011">
    <property type="protein sequence ID" value="KAL1536524.1"/>
    <property type="molecule type" value="Genomic_DNA"/>
</dbReference>
<accession>A0ABD1FXF2</accession>
<evidence type="ECO:0000313" key="2">
    <source>
        <dbReference type="EMBL" id="KAL1536524.1"/>
    </source>
</evidence>
<dbReference type="PROSITE" id="PS50053">
    <property type="entry name" value="UBIQUITIN_2"/>
    <property type="match status" value="1"/>
</dbReference>
<dbReference type="Pfam" id="PF00240">
    <property type="entry name" value="ubiquitin"/>
    <property type="match status" value="1"/>
</dbReference>
<dbReference type="AlphaFoldDB" id="A0ABD1FXF2"/>
<sequence length="153" mass="17285">MIKLRSKRFYRSSSKLSGGGGGNESGGIASEIKWELRPGGMLVQKRECKKNSDEIITIKVSTVSYWHDVSIQATSTFGELKNLLSILTKLEPQEQRLLFKGKEREDCEHLHMIGVKHNDKVLMLEDPAIKERKLLGSTRTRIIASPYRTITAN</sequence>
<dbReference type="Gene3D" id="3.10.20.90">
    <property type="entry name" value="Phosphatidylinositol 3-kinase Catalytic Subunit, Chain A, domain 1"/>
    <property type="match status" value="1"/>
</dbReference>
<proteinExistence type="predicted"/>
<reference evidence="2 3" key="1">
    <citation type="submission" date="2024-06" db="EMBL/GenBank/DDBJ databases">
        <title>A chromosome level genome sequence of Diviner's sage (Salvia divinorum).</title>
        <authorList>
            <person name="Ford S.A."/>
            <person name="Ro D.-K."/>
            <person name="Ness R.W."/>
            <person name="Phillips M.A."/>
        </authorList>
    </citation>
    <scope>NUCLEOTIDE SEQUENCE [LARGE SCALE GENOMIC DNA]</scope>
    <source>
        <strain evidence="2">SAF-2024a</strain>
        <tissue evidence="2">Leaf</tissue>
    </source>
</reference>
<dbReference type="PANTHER" id="PTHR47376">
    <property type="entry name" value="OS02G0597700 PROTEIN"/>
    <property type="match status" value="1"/>
</dbReference>
<feature type="domain" description="Ubiquitin-like" evidence="1">
    <location>
        <begin position="56"/>
        <end position="124"/>
    </location>
</feature>
<organism evidence="2 3">
    <name type="scientific">Salvia divinorum</name>
    <name type="common">Maria pastora</name>
    <name type="synonym">Diviner's sage</name>
    <dbReference type="NCBI Taxonomy" id="28513"/>
    <lineage>
        <taxon>Eukaryota</taxon>
        <taxon>Viridiplantae</taxon>
        <taxon>Streptophyta</taxon>
        <taxon>Embryophyta</taxon>
        <taxon>Tracheophyta</taxon>
        <taxon>Spermatophyta</taxon>
        <taxon>Magnoliopsida</taxon>
        <taxon>eudicotyledons</taxon>
        <taxon>Gunneridae</taxon>
        <taxon>Pentapetalae</taxon>
        <taxon>asterids</taxon>
        <taxon>lamiids</taxon>
        <taxon>Lamiales</taxon>
        <taxon>Lamiaceae</taxon>
        <taxon>Nepetoideae</taxon>
        <taxon>Mentheae</taxon>
        <taxon>Salviinae</taxon>
        <taxon>Salvia</taxon>
        <taxon>Salvia subgen. Calosphace</taxon>
    </lineage>
</organism>
<gene>
    <name evidence="2" type="ORF">AAHA92_29162</name>
</gene>